<dbReference type="PROSITE" id="PS50893">
    <property type="entry name" value="ABC_TRANSPORTER_2"/>
    <property type="match status" value="1"/>
</dbReference>
<evidence type="ECO:0000313" key="6">
    <source>
        <dbReference type="Proteomes" id="UP000580856"/>
    </source>
</evidence>
<evidence type="ECO:0000259" key="4">
    <source>
        <dbReference type="PROSITE" id="PS50893"/>
    </source>
</evidence>
<name>A0A846QPW3_9BACT</name>
<evidence type="ECO:0000256" key="3">
    <source>
        <dbReference type="ARBA" id="ARBA00022840"/>
    </source>
</evidence>
<gene>
    <name evidence="5" type="ORF">GGQ74_002215</name>
</gene>
<evidence type="ECO:0000256" key="1">
    <source>
        <dbReference type="ARBA" id="ARBA00022448"/>
    </source>
</evidence>
<organism evidence="5 6">
    <name type="scientific">Desulfobaculum xiamenense</name>
    <dbReference type="NCBI Taxonomy" id="995050"/>
    <lineage>
        <taxon>Bacteria</taxon>
        <taxon>Pseudomonadati</taxon>
        <taxon>Thermodesulfobacteriota</taxon>
        <taxon>Desulfovibrionia</taxon>
        <taxon>Desulfovibrionales</taxon>
        <taxon>Desulfovibrionaceae</taxon>
        <taxon>Desulfobaculum</taxon>
    </lineage>
</organism>
<dbReference type="InterPro" id="IPR003593">
    <property type="entry name" value="AAA+_ATPase"/>
</dbReference>
<dbReference type="InterPro" id="IPR003439">
    <property type="entry name" value="ABC_transporter-like_ATP-bd"/>
</dbReference>
<keyword evidence="2" id="KW-0547">Nucleotide-binding</keyword>
<dbReference type="PANTHER" id="PTHR42794">
    <property type="entry name" value="HEMIN IMPORT ATP-BINDING PROTEIN HMUV"/>
    <property type="match status" value="1"/>
</dbReference>
<dbReference type="CDD" id="cd03214">
    <property type="entry name" value="ABC_Iron-Siderophores_B12_Hemin"/>
    <property type="match status" value="1"/>
</dbReference>
<reference evidence="5 6" key="1">
    <citation type="submission" date="2020-03" db="EMBL/GenBank/DDBJ databases">
        <title>Genomic Encyclopedia of Type Strains, Phase IV (KMG-IV): sequencing the most valuable type-strain genomes for metagenomic binning, comparative biology and taxonomic classification.</title>
        <authorList>
            <person name="Goeker M."/>
        </authorList>
    </citation>
    <scope>NUCLEOTIDE SEQUENCE [LARGE SCALE GENOMIC DNA]</scope>
    <source>
        <strain evidence="5 6">DSM 24233</strain>
    </source>
</reference>
<dbReference type="FunFam" id="3.40.50.300:FF:000134">
    <property type="entry name" value="Iron-enterobactin ABC transporter ATP-binding protein"/>
    <property type="match status" value="1"/>
</dbReference>
<keyword evidence="6" id="KW-1185">Reference proteome</keyword>
<dbReference type="AlphaFoldDB" id="A0A846QPW3"/>
<dbReference type="SUPFAM" id="SSF52540">
    <property type="entry name" value="P-loop containing nucleoside triphosphate hydrolases"/>
    <property type="match status" value="1"/>
</dbReference>
<dbReference type="Pfam" id="PF00005">
    <property type="entry name" value="ABC_tran"/>
    <property type="match status" value="1"/>
</dbReference>
<sequence>MSLICESLGFAYNGRPILADISFRVERGELCAVLGRNGSGKSTLLACLCGLERPRSGRVTINGLDITRADRASVARTVSLVPQEHVDIFPFPVLDVVVMGRTAHLGLSGRPTPEDYEAAMDVLRTLNAAHLATRNFNRISGGERQTALLARALLQTREALLMDEPTNHLDFNNQHTLLARIRELCRQRGTRVVATLHDPNVARLFADHVIMLRDGHIIAQGPPSEVMTEDSVSRLYETPTRRITTAEGMELFLPEMAWEAAVGNGTRGNNAP</sequence>
<keyword evidence="3 5" id="KW-0067">ATP-binding</keyword>
<dbReference type="Proteomes" id="UP000580856">
    <property type="component" value="Unassembled WGS sequence"/>
</dbReference>
<dbReference type="Gene3D" id="3.40.50.300">
    <property type="entry name" value="P-loop containing nucleotide triphosphate hydrolases"/>
    <property type="match status" value="1"/>
</dbReference>
<feature type="domain" description="ABC transporter" evidence="4">
    <location>
        <begin position="3"/>
        <end position="239"/>
    </location>
</feature>
<proteinExistence type="predicted"/>
<dbReference type="PANTHER" id="PTHR42794:SF2">
    <property type="entry name" value="ABC TRANSPORTER ATP-BINDING PROTEIN"/>
    <property type="match status" value="1"/>
</dbReference>
<dbReference type="RefSeq" id="WP_167941597.1">
    <property type="nucleotide sequence ID" value="NZ_JAATJA010000002.1"/>
</dbReference>
<protein>
    <submittedName>
        <fullName evidence="5">Iron complex transport system ATP-binding protein</fullName>
    </submittedName>
</protein>
<dbReference type="EMBL" id="JAATJA010000002">
    <property type="protein sequence ID" value="NJB68542.1"/>
    <property type="molecule type" value="Genomic_DNA"/>
</dbReference>
<comment type="caution">
    <text evidence="5">The sequence shown here is derived from an EMBL/GenBank/DDBJ whole genome shotgun (WGS) entry which is preliminary data.</text>
</comment>
<evidence type="ECO:0000256" key="2">
    <source>
        <dbReference type="ARBA" id="ARBA00022741"/>
    </source>
</evidence>
<accession>A0A846QPW3</accession>
<evidence type="ECO:0000313" key="5">
    <source>
        <dbReference type="EMBL" id="NJB68542.1"/>
    </source>
</evidence>
<keyword evidence="1" id="KW-0813">Transport</keyword>
<dbReference type="InterPro" id="IPR027417">
    <property type="entry name" value="P-loop_NTPase"/>
</dbReference>
<dbReference type="GO" id="GO:0005524">
    <property type="term" value="F:ATP binding"/>
    <property type="evidence" value="ECO:0007669"/>
    <property type="project" value="UniProtKB-KW"/>
</dbReference>
<dbReference type="GO" id="GO:0016887">
    <property type="term" value="F:ATP hydrolysis activity"/>
    <property type="evidence" value="ECO:0007669"/>
    <property type="project" value="InterPro"/>
</dbReference>
<dbReference type="SMART" id="SM00382">
    <property type="entry name" value="AAA"/>
    <property type="match status" value="1"/>
</dbReference>